<comment type="caution">
    <text evidence="2">The sequence shown here is derived from an EMBL/GenBank/DDBJ whole genome shotgun (WGS) entry which is preliminary data.</text>
</comment>
<reference evidence="2 3" key="1">
    <citation type="journal article" date="2018" name="New Phytol.">
        <title>Phylogenomics of Endogonaceae and evolution of mycorrhizas within Mucoromycota.</title>
        <authorList>
            <person name="Chang Y."/>
            <person name="Desiro A."/>
            <person name="Na H."/>
            <person name="Sandor L."/>
            <person name="Lipzen A."/>
            <person name="Clum A."/>
            <person name="Barry K."/>
            <person name="Grigoriev I.V."/>
            <person name="Martin F.M."/>
            <person name="Stajich J.E."/>
            <person name="Smith M.E."/>
            <person name="Bonito G."/>
            <person name="Spatafora J.W."/>
        </authorList>
    </citation>
    <scope>NUCLEOTIDE SEQUENCE [LARGE SCALE GENOMIC DNA]</scope>
    <source>
        <strain evidence="2 3">AD002</strain>
    </source>
</reference>
<accession>A0A433QJU8</accession>
<gene>
    <name evidence="2" type="ORF">BC938DRAFT_479910</name>
</gene>
<dbReference type="InterPro" id="IPR029063">
    <property type="entry name" value="SAM-dependent_MTases_sf"/>
</dbReference>
<protein>
    <recommendedName>
        <fullName evidence="1">Methyltransferase type 11 domain-containing protein</fullName>
    </recommendedName>
</protein>
<dbReference type="EMBL" id="RBNJ01004347">
    <property type="protein sequence ID" value="RUS30048.1"/>
    <property type="molecule type" value="Genomic_DNA"/>
</dbReference>
<organism evidence="2 3">
    <name type="scientific">Jimgerdemannia flammicorona</name>
    <dbReference type="NCBI Taxonomy" id="994334"/>
    <lineage>
        <taxon>Eukaryota</taxon>
        <taxon>Fungi</taxon>
        <taxon>Fungi incertae sedis</taxon>
        <taxon>Mucoromycota</taxon>
        <taxon>Mucoromycotina</taxon>
        <taxon>Endogonomycetes</taxon>
        <taxon>Endogonales</taxon>
        <taxon>Endogonaceae</taxon>
        <taxon>Jimgerdemannia</taxon>
    </lineage>
</organism>
<feature type="domain" description="Methyltransferase type 11" evidence="1">
    <location>
        <begin position="58"/>
        <end position="114"/>
    </location>
</feature>
<evidence type="ECO:0000313" key="2">
    <source>
        <dbReference type="EMBL" id="RUS30048.1"/>
    </source>
</evidence>
<dbReference type="Gene3D" id="3.40.50.150">
    <property type="entry name" value="Vaccinia Virus protein VP39"/>
    <property type="match status" value="1"/>
</dbReference>
<dbReference type="GO" id="GO:0008757">
    <property type="term" value="F:S-adenosylmethionine-dependent methyltransferase activity"/>
    <property type="evidence" value="ECO:0007669"/>
    <property type="project" value="InterPro"/>
</dbReference>
<dbReference type="Proteomes" id="UP000274822">
    <property type="component" value="Unassembled WGS sequence"/>
</dbReference>
<name>A0A433QJU8_9FUNG</name>
<dbReference type="AlphaFoldDB" id="A0A433QJU8"/>
<dbReference type="SUPFAM" id="SSF53335">
    <property type="entry name" value="S-adenosyl-L-methionine-dependent methyltransferases"/>
    <property type="match status" value="1"/>
</dbReference>
<evidence type="ECO:0000259" key="1">
    <source>
        <dbReference type="Pfam" id="PF08241"/>
    </source>
</evidence>
<dbReference type="Pfam" id="PF08241">
    <property type="entry name" value="Methyltransf_11"/>
    <property type="match status" value="1"/>
</dbReference>
<dbReference type="InterPro" id="IPR013216">
    <property type="entry name" value="Methyltransf_11"/>
</dbReference>
<sequence>MPRTRRKQAISDIFHALRQPTEIFNPPLENRSSGEMAAEFPNSTFIGADIASIPRRSPPLNCSFVFADTTRFLPFEDGFFGYVTQRLMVTAFSADDWQNAIREIVRVTAPGGYIELVESEINAYQKGPHHSRWNNAFYAVLASRNVHVNVTTDLGANLRPYVDSVTSNYVSYPLNWGGQVGDMVAQNTFKIMNSVRPQVLPVMGCTEEEYDAIIALSGDEMKRYRTWNNGHYAFGRKSLTTPSVTTRR</sequence>
<proteinExistence type="predicted"/>
<keyword evidence="3" id="KW-1185">Reference proteome</keyword>
<evidence type="ECO:0000313" key="3">
    <source>
        <dbReference type="Proteomes" id="UP000274822"/>
    </source>
</evidence>